<feature type="transmembrane region" description="Helical" evidence="1">
    <location>
        <begin position="185"/>
        <end position="212"/>
    </location>
</feature>
<dbReference type="Proteomes" id="UP000321570">
    <property type="component" value="Unassembled WGS sequence"/>
</dbReference>
<keyword evidence="1" id="KW-1133">Transmembrane helix</keyword>
<reference evidence="2 3" key="1">
    <citation type="submission" date="2019-07" db="EMBL/GenBank/DDBJ databases">
        <authorList>
            <person name="Jastrzebski P J."/>
            <person name="Paukszto L."/>
            <person name="Jastrzebski P J."/>
        </authorList>
    </citation>
    <scope>NUCLEOTIDE SEQUENCE [LARGE SCALE GENOMIC DNA]</scope>
    <source>
        <strain evidence="2 3">WMS-il1</strain>
    </source>
</reference>
<keyword evidence="3" id="KW-1185">Reference proteome</keyword>
<name>A0A564YTP7_HYMDI</name>
<dbReference type="Gene3D" id="1.20.1070.10">
    <property type="entry name" value="Rhodopsin 7-helix transmembrane proteins"/>
    <property type="match status" value="1"/>
</dbReference>
<evidence type="ECO:0008006" key="4">
    <source>
        <dbReference type="Google" id="ProtNLM"/>
    </source>
</evidence>
<keyword evidence="1" id="KW-0472">Membrane</keyword>
<gene>
    <name evidence="2" type="ORF">WMSIL1_LOCUS9023</name>
</gene>
<proteinExistence type="predicted"/>
<organism evidence="2 3">
    <name type="scientific">Hymenolepis diminuta</name>
    <name type="common">Rat tapeworm</name>
    <dbReference type="NCBI Taxonomy" id="6216"/>
    <lineage>
        <taxon>Eukaryota</taxon>
        <taxon>Metazoa</taxon>
        <taxon>Spiralia</taxon>
        <taxon>Lophotrochozoa</taxon>
        <taxon>Platyhelminthes</taxon>
        <taxon>Cestoda</taxon>
        <taxon>Eucestoda</taxon>
        <taxon>Cyclophyllidea</taxon>
        <taxon>Hymenolepididae</taxon>
        <taxon>Hymenolepis</taxon>
    </lineage>
</organism>
<feature type="transmembrane region" description="Helical" evidence="1">
    <location>
        <begin position="296"/>
        <end position="318"/>
    </location>
</feature>
<protein>
    <recommendedName>
        <fullName evidence="4">G_PROTEIN_RECEP_F1_2 domain-containing protein</fullName>
    </recommendedName>
</protein>
<accession>A0A564YTP7</accession>
<evidence type="ECO:0000313" key="3">
    <source>
        <dbReference type="Proteomes" id="UP000321570"/>
    </source>
</evidence>
<dbReference type="SUPFAM" id="SSF81321">
    <property type="entry name" value="Family A G protein-coupled receptor-like"/>
    <property type="match status" value="1"/>
</dbReference>
<feature type="transmembrane region" description="Helical" evidence="1">
    <location>
        <begin position="58"/>
        <end position="81"/>
    </location>
</feature>
<feature type="transmembrane region" description="Helical" evidence="1">
    <location>
        <begin position="25"/>
        <end position="46"/>
    </location>
</feature>
<feature type="transmembrane region" description="Helical" evidence="1">
    <location>
        <begin position="142"/>
        <end position="165"/>
    </location>
</feature>
<dbReference type="EMBL" id="CABIJS010000344">
    <property type="protein sequence ID" value="VUZ50058.1"/>
    <property type="molecule type" value="Genomic_DNA"/>
</dbReference>
<keyword evidence="1" id="KW-0812">Transmembrane</keyword>
<dbReference type="AlphaFoldDB" id="A0A564YTP7"/>
<evidence type="ECO:0000256" key="1">
    <source>
        <dbReference type="SAM" id="Phobius"/>
    </source>
</evidence>
<sequence>MNDYKEEDIFWRVTNVSDEMTTEKIVVTCFECLAILPNILLFILLLRLQGRTRTSLLMFRFITFCNCIYVFVCNLQDVLLGPLFKQGSWLGYFFCSLFKSFLIPYTFYNISSLSLVYFAIYRTLQITENLQLSFTQNLGIDVLTIVYLVIYSLLMAIPHTLFITYAGDGCYYTASVLSGLALRFIYAQIYVYFFQFILFNNIVLLACSYLLIRWVRKTPKKDFFDTLNELHFPGTSAEELHLFKRGNSSSTASMAIVPLTFLYTISTMNRVYKFIASLGIVTYEIGSPYYRIGKSLMLVGPSLCPYILFFHIPALRFWTKKRFFELIQIILSGINRLPGNEK</sequence>
<evidence type="ECO:0000313" key="2">
    <source>
        <dbReference type="EMBL" id="VUZ50058.1"/>
    </source>
</evidence>
<feature type="transmembrane region" description="Helical" evidence="1">
    <location>
        <begin position="101"/>
        <end position="121"/>
    </location>
</feature>